<evidence type="ECO:0000313" key="5">
    <source>
        <dbReference type="Proteomes" id="UP000549882"/>
    </source>
</evidence>
<dbReference type="InterPro" id="IPR003736">
    <property type="entry name" value="PAAI_dom"/>
</dbReference>
<dbReference type="InterPro" id="IPR039298">
    <property type="entry name" value="ACOT13"/>
</dbReference>
<reference evidence="4 5" key="1">
    <citation type="submission" date="2020-08" db="EMBL/GenBank/DDBJ databases">
        <title>Genomic Encyclopedia of Type Strains, Phase IV (KMG-V): Genome sequencing to study the core and pangenomes of soil and plant-associated prokaryotes.</title>
        <authorList>
            <person name="Whitman W."/>
        </authorList>
    </citation>
    <scope>NUCLEOTIDE SEQUENCE [LARGE SCALE GENOMIC DNA]</scope>
    <source>
        <strain evidence="4 5">SEMIA 4064</strain>
    </source>
</reference>
<dbReference type="CDD" id="cd03443">
    <property type="entry name" value="PaaI_thioesterase"/>
    <property type="match status" value="1"/>
</dbReference>
<dbReference type="EMBL" id="JACHBI010000018">
    <property type="protein sequence ID" value="MBB5577221.1"/>
    <property type="molecule type" value="Genomic_DNA"/>
</dbReference>
<protein>
    <submittedName>
        <fullName evidence="4">Uncharacterized protein (TIGR00369 family)</fullName>
    </submittedName>
</protein>
<dbReference type="NCBIfam" id="TIGR00369">
    <property type="entry name" value="unchar_dom_1"/>
    <property type="match status" value="1"/>
</dbReference>
<organism evidence="4 5">
    <name type="scientific">Rhizobium paranaense</name>
    <dbReference type="NCBI Taxonomy" id="1650438"/>
    <lineage>
        <taxon>Bacteria</taxon>
        <taxon>Pseudomonadati</taxon>
        <taxon>Pseudomonadota</taxon>
        <taxon>Alphaproteobacteria</taxon>
        <taxon>Hyphomicrobiales</taxon>
        <taxon>Rhizobiaceae</taxon>
        <taxon>Rhizobium/Agrobacterium group</taxon>
        <taxon>Rhizobium</taxon>
    </lineage>
</organism>
<dbReference type="InterPro" id="IPR029069">
    <property type="entry name" value="HotDog_dom_sf"/>
</dbReference>
<proteinExistence type="inferred from homology"/>
<evidence type="ECO:0000256" key="2">
    <source>
        <dbReference type="ARBA" id="ARBA00022801"/>
    </source>
</evidence>
<gene>
    <name evidence="4" type="ORF">GGD50_005873</name>
</gene>
<dbReference type="RefSeq" id="WP_246451589.1">
    <property type="nucleotide sequence ID" value="NZ_JACHBI010000018.1"/>
</dbReference>
<evidence type="ECO:0000259" key="3">
    <source>
        <dbReference type="Pfam" id="PF03061"/>
    </source>
</evidence>
<comment type="caution">
    <text evidence="4">The sequence shown here is derived from an EMBL/GenBank/DDBJ whole genome shotgun (WGS) entry which is preliminary data.</text>
</comment>
<dbReference type="Gene3D" id="3.10.129.10">
    <property type="entry name" value="Hotdog Thioesterase"/>
    <property type="match status" value="1"/>
</dbReference>
<dbReference type="Proteomes" id="UP000549882">
    <property type="component" value="Unassembled WGS sequence"/>
</dbReference>
<evidence type="ECO:0000313" key="4">
    <source>
        <dbReference type="EMBL" id="MBB5577221.1"/>
    </source>
</evidence>
<dbReference type="GO" id="GO:0047617">
    <property type="term" value="F:fatty acyl-CoA hydrolase activity"/>
    <property type="evidence" value="ECO:0007669"/>
    <property type="project" value="InterPro"/>
</dbReference>
<dbReference type="SUPFAM" id="SSF54637">
    <property type="entry name" value="Thioesterase/thiol ester dehydrase-isomerase"/>
    <property type="match status" value="1"/>
</dbReference>
<comment type="similarity">
    <text evidence="1">Belongs to the thioesterase PaaI family.</text>
</comment>
<dbReference type="AlphaFoldDB" id="A0A7W9D4R7"/>
<accession>A0A7W9D4R7</accession>
<feature type="domain" description="Thioesterase" evidence="3">
    <location>
        <begin position="56"/>
        <end position="133"/>
    </location>
</feature>
<name>A0A7W9D4R7_9HYPH</name>
<dbReference type="Pfam" id="PF03061">
    <property type="entry name" value="4HBT"/>
    <property type="match status" value="1"/>
</dbReference>
<keyword evidence="5" id="KW-1185">Reference proteome</keyword>
<dbReference type="PANTHER" id="PTHR21660">
    <property type="entry name" value="THIOESTERASE SUPERFAMILY MEMBER-RELATED"/>
    <property type="match status" value="1"/>
</dbReference>
<keyword evidence="2" id="KW-0378">Hydrolase</keyword>
<evidence type="ECO:0000256" key="1">
    <source>
        <dbReference type="ARBA" id="ARBA00008324"/>
    </source>
</evidence>
<dbReference type="InterPro" id="IPR006683">
    <property type="entry name" value="Thioestr_dom"/>
</dbReference>
<dbReference type="PANTHER" id="PTHR21660:SF1">
    <property type="entry name" value="ACYL-COENZYME A THIOESTERASE 13"/>
    <property type="match status" value="1"/>
</dbReference>
<sequence>MPDTTLMNGIEFVTGLSQGTLPRPPMADLLPFTLLPPDEGHVELLARPEARFFNVMNTVHGGWIMTMLDTSMSLAAQTTLMSGEVCPSQETSVKFVRPISVDCGELRITGKVISRGRTVITLDGRIENSQGKLYAHGTSTCLIVRPGL</sequence>